<accession>A0A5S6QI42</accession>
<dbReference type="CDD" id="cd09274">
    <property type="entry name" value="RNase_HI_RT_Ty3"/>
    <property type="match status" value="1"/>
</dbReference>
<dbReference type="FunFam" id="3.10.20.370:FF:000001">
    <property type="entry name" value="Retrovirus-related Pol polyprotein from transposon 17.6-like protein"/>
    <property type="match status" value="1"/>
</dbReference>
<dbReference type="Gene3D" id="1.10.340.70">
    <property type="match status" value="1"/>
</dbReference>
<feature type="domain" description="Integrase zinc-binding" evidence="9">
    <location>
        <begin position="243"/>
        <end position="300"/>
    </location>
</feature>
<dbReference type="InterPro" id="IPR041373">
    <property type="entry name" value="RT_RNaseH"/>
</dbReference>
<reference evidence="11" key="1">
    <citation type="submission" date="2019-12" db="UniProtKB">
        <authorList>
            <consortium name="WormBaseParasite"/>
        </authorList>
    </citation>
    <scope>IDENTIFICATION</scope>
</reference>
<dbReference type="GO" id="GO:0004519">
    <property type="term" value="F:endonuclease activity"/>
    <property type="evidence" value="ECO:0007669"/>
    <property type="project" value="UniProtKB-KW"/>
</dbReference>
<dbReference type="InterPro" id="IPR050951">
    <property type="entry name" value="Retrovirus_Pol_polyprotein"/>
</dbReference>
<evidence type="ECO:0000256" key="7">
    <source>
        <dbReference type="ARBA" id="ARBA00022918"/>
    </source>
</evidence>
<keyword evidence="2" id="KW-0808">Transferase</keyword>
<dbReference type="Gene3D" id="3.30.420.10">
    <property type="entry name" value="Ribonuclease H-like superfamily/Ribonuclease H"/>
    <property type="match status" value="1"/>
</dbReference>
<keyword evidence="7" id="KW-0695">RNA-directed DNA polymerase</keyword>
<evidence type="ECO:0000256" key="5">
    <source>
        <dbReference type="ARBA" id="ARBA00022759"/>
    </source>
</evidence>
<evidence type="ECO:0000313" key="11">
    <source>
        <dbReference type="WBParaSite" id="TMUE_2000007071.1"/>
    </source>
</evidence>
<dbReference type="Pfam" id="PF17917">
    <property type="entry name" value="RT_RNaseH"/>
    <property type="match status" value="1"/>
</dbReference>
<dbReference type="SUPFAM" id="SSF56672">
    <property type="entry name" value="DNA/RNA polymerases"/>
    <property type="match status" value="1"/>
</dbReference>
<dbReference type="Proteomes" id="UP000046395">
    <property type="component" value="Unassembled WGS sequence"/>
</dbReference>
<evidence type="ECO:0000313" key="10">
    <source>
        <dbReference type="Proteomes" id="UP000046395"/>
    </source>
</evidence>
<evidence type="ECO:0000256" key="4">
    <source>
        <dbReference type="ARBA" id="ARBA00022722"/>
    </source>
</evidence>
<dbReference type="WBParaSite" id="TMUE_2000007071.1">
    <property type="protein sequence ID" value="TMUE_2000007071.1"/>
    <property type="gene ID" value="WBGene00299779"/>
</dbReference>
<sequence>MRLSTSCGRPCHPIQSFSYPIFSAPFILDTDASDTAIGAVLSRIDVHGREYPVAFASRILTKAEQRYCVTRREMLAVITFVEHFRPYLQQKFTLRTGHGSLQWLRSFKNPDGQWARWQQKLQQYDFVIEHRAERRHANVDTLSRLPCKQCGRRGTEEASQPISLVILDGLEYMRKAQLEDEDVGPILKAKEAGTAEQELNGLRRSNAKNLLIQNWHRLAPRNGILTRKWFCEDYSYFRWQVIVPKCMVSRVLKQAHEGVTAGHLGVEKTTERIRERFNWPGYRKDIKGYVGTCYECNTRNGTVPKGRAPLYPLRATRRWQRLPVDILGPLVTSEAGNRYILVVMDGFSKFAEAFPIPNQEANTVTAVWSTSSFADMVSRRRSTRIKEHSSNQLCFSQCVLNSEYRKLALLLIIHQGMARSKE</sequence>
<evidence type="ECO:0000256" key="6">
    <source>
        <dbReference type="ARBA" id="ARBA00022801"/>
    </source>
</evidence>
<organism evidence="10 11">
    <name type="scientific">Trichuris muris</name>
    <name type="common">Mouse whipworm</name>
    <dbReference type="NCBI Taxonomy" id="70415"/>
    <lineage>
        <taxon>Eukaryota</taxon>
        <taxon>Metazoa</taxon>
        <taxon>Ecdysozoa</taxon>
        <taxon>Nematoda</taxon>
        <taxon>Enoplea</taxon>
        <taxon>Dorylaimia</taxon>
        <taxon>Trichinellida</taxon>
        <taxon>Trichuridae</taxon>
        <taxon>Trichuris</taxon>
    </lineage>
</organism>
<keyword evidence="3" id="KW-0548">Nucleotidyltransferase</keyword>
<dbReference type="InterPro" id="IPR043502">
    <property type="entry name" value="DNA/RNA_pol_sf"/>
</dbReference>
<evidence type="ECO:0000256" key="1">
    <source>
        <dbReference type="ARBA" id="ARBA00012493"/>
    </source>
</evidence>
<evidence type="ECO:0000259" key="8">
    <source>
        <dbReference type="Pfam" id="PF17917"/>
    </source>
</evidence>
<dbReference type="Gene3D" id="3.10.20.370">
    <property type="match status" value="1"/>
</dbReference>
<name>A0A5S6QI42_TRIMR</name>
<dbReference type="InterPro" id="IPR012337">
    <property type="entry name" value="RNaseH-like_sf"/>
</dbReference>
<dbReference type="InterPro" id="IPR041588">
    <property type="entry name" value="Integrase_H2C2"/>
</dbReference>
<feature type="domain" description="Reverse transcriptase RNase H-like" evidence="8">
    <location>
        <begin position="22"/>
        <end position="124"/>
    </location>
</feature>
<keyword evidence="5" id="KW-0255">Endonuclease</keyword>
<dbReference type="PANTHER" id="PTHR37984">
    <property type="entry name" value="PROTEIN CBG26694"/>
    <property type="match status" value="1"/>
</dbReference>
<evidence type="ECO:0000256" key="2">
    <source>
        <dbReference type="ARBA" id="ARBA00022679"/>
    </source>
</evidence>
<dbReference type="EC" id="2.7.7.49" evidence="1"/>
<dbReference type="InterPro" id="IPR036397">
    <property type="entry name" value="RNaseH_sf"/>
</dbReference>
<proteinExistence type="predicted"/>
<dbReference type="FunFam" id="1.10.340.70:FF:000001">
    <property type="entry name" value="Retrovirus-related Pol polyprotein from transposon gypsy-like Protein"/>
    <property type="match status" value="1"/>
</dbReference>
<dbReference type="SUPFAM" id="SSF53098">
    <property type="entry name" value="Ribonuclease H-like"/>
    <property type="match status" value="1"/>
</dbReference>
<protein>
    <recommendedName>
        <fullName evidence="1">RNA-directed DNA polymerase</fullName>
        <ecNumber evidence="1">2.7.7.49</ecNumber>
    </recommendedName>
</protein>
<dbReference type="Pfam" id="PF17921">
    <property type="entry name" value="Integrase_H2C2"/>
    <property type="match status" value="1"/>
</dbReference>
<dbReference type="GO" id="GO:0042575">
    <property type="term" value="C:DNA polymerase complex"/>
    <property type="evidence" value="ECO:0007669"/>
    <property type="project" value="UniProtKB-ARBA"/>
</dbReference>
<dbReference type="GO" id="GO:0016787">
    <property type="term" value="F:hydrolase activity"/>
    <property type="evidence" value="ECO:0007669"/>
    <property type="project" value="UniProtKB-KW"/>
</dbReference>
<dbReference type="GO" id="GO:0003964">
    <property type="term" value="F:RNA-directed DNA polymerase activity"/>
    <property type="evidence" value="ECO:0007669"/>
    <property type="project" value="UniProtKB-KW"/>
</dbReference>
<dbReference type="GO" id="GO:0003676">
    <property type="term" value="F:nucleic acid binding"/>
    <property type="evidence" value="ECO:0007669"/>
    <property type="project" value="InterPro"/>
</dbReference>
<dbReference type="AlphaFoldDB" id="A0A5S6QI42"/>
<keyword evidence="4" id="KW-0540">Nuclease</keyword>
<dbReference type="PANTHER" id="PTHR37984:SF5">
    <property type="entry name" value="PROTEIN NYNRIN-LIKE"/>
    <property type="match status" value="1"/>
</dbReference>
<dbReference type="STRING" id="70415.A0A5S6QI42"/>
<keyword evidence="6" id="KW-0378">Hydrolase</keyword>
<evidence type="ECO:0000256" key="3">
    <source>
        <dbReference type="ARBA" id="ARBA00022695"/>
    </source>
</evidence>
<keyword evidence="10" id="KW-1185">Reference proteome</keyword>
<evidence type="ECO:0000259" key="9">
    <source>
        <dbReference type="Pfam" id="PF17921"/>
    </source>
</evidence>